<keyword evidence="14 17" id="KW-0460">Magnesium</keyword>
<keyword evidence="15 17" id="KW-0630">Potassium</keyword>
<evidence type="ECO:0000256" key="16">
    <source>
        <dbReference type="ARBA" id="ARBA00023285"/>
    </source>
</evidence>
<dbReference type="GO" id="GO:0006730">
    <property type="term" value="P:one-carbon metabolic process"/>
    <property type="evidence" value="ECO:0007669"/>
    <property type="project" value="UniProtKB-KW"/>
</dbReference>
<dbReference type="UniPathway" id="UPA00315">
    <property type="reaction ID" value="UER00080"/>
</dbReference>
<evidence type="ECO:0000256" key="6">
    <source>
        <dbReference type="ARBA" id="ARBA00012828"/>
    </source>
</evidence>
<evidence type="ECO:0000256" key="11">
    <source>
        <dbReference type="ARBA" id="ARBA00022723"/>
    </source>
</evidence>
<evidence type="ECO:0000256" key="14">
    <source>
        <dbReference type="ARBA" id="ARBA00022842"/>
    </source>
</evidence>
<keyword evidence="8" id="KW-0963">Cytoplasm</keyword>
<comment type="cofactor">
    <cofactor evidence="1">
        <name>Co(2+)</name>
        <dbReference type="ChEBI" id="CHEBI:48828"/>
    </cofactor>
</comment>
<name>A0A1C9ZW96_9CHLO</name>
<comment type="cofactor">
    <cofactor evidence="17">
        <name>K(+)</name>
        <dbReference type="ChEBI" id="CHEBI:29103"/>
    </cofactor>
    <text evidence="17">Binds 1 potassium ion per subunit. The potassium ion interacts primarily with the substrate.</text>
</comment>
<keyword evidence="12 17" id="KW-0547">Nucleotide-binding</keyword>
<comment type="catalytic activity">
    <reaction evidence="17">
        <text>L-methionine + ATP + H2O = S-adenosyl-L-methionine + phosphate + diphosphate</text>
        <dbReference type="Rhea" id="RHEA:21080"/>
        <dbReference type="ChEBI" id="CHEBI:15377"/>
        <dbReference type="ChEBI" id="CHEBI:30616"/>
        <dbReference type="ChEBI" id="CHEBI:33019"/>
        <dbReference type="ChEBI" id="CHEBI:43474"/>
        <dbReference type="ChEBI" id="CHEBI:57844"/>
        <dbReference type="ChEBI" id="CHEBI:59789"/>
        <dbReference type="EC" id="2.5.1.6"/>
    </reaction>
</comment>
<evidence type="ECO:0000256" key="5">
    <source>
        <dbReference type="ARBA" id="ARBA00009685"/>
    </source>
</evidence>
<evidence type="ECO:0000256" key="9">
    <source>
        <dbReference type="ARBA" id="ARBA00022563"/>
    </source>
</evidence>
<comment type="pathway">
    <text evidence="4 17">Amino-acid biosynthesis; S-adenosyl-L-methionine biosynthesis; S-adenosyl-L-methionine from L-methionine: step 1/1.</text>
</comment>
<evidence type="ECO:0000256" key="13">
    <source>
        <dbReference type="ARBA" id="ARBA00022840"/>
    </source>
</evidence>
<evidence type="ECO:0000256" key="12">
    <source>
        <dbReference type="ARBA" id="ARBA00022741"/>
    </source>
</evidence>
<keyword evidence="11 17" id="KW-0479">Metal-binding</keyword>
<keyword evidence="13 17" id="KW-0067">ATP-binding</keyword>
<dbReference type="Pfam" id="PF02772">
    <property type="entry name" value="S-AdoMet_synt_M"/>
    <property type="match status" value="1"/>
</dbReference>
<comment type="cofactor">
    <cofactor evidence="17">
        <name>Mn(2+)</name>
        <dbReference type="ChEBI" id="CHEBI:29035"/>
    </cofactor>
    <cofactor evidence="17">
        <name>Mg(2+)</name>
        <dbReference type="ChEBI" id="CHEBI:18420"/>
    </cofactor>
    <cofactor evidence="17">
        <name>Co(2+)</name>
        <dbReference type="ChEBI" id="CHEBI:48828"/>
    </cofactor>
    <text evidence="17">Binds 2 divalent ions per subunit. The metal ions interact primarily with the substrate. Can utilize magnesium, manganese or cobalt (in vitro).</text>
</comment>
<dbReference type="CDD" id="cd18079">
    <property type="entry name" value="S-AdoMet_synt"/>
    <property type="match status" value="1"/>
</dbReference>
<evidence type="ECO:0000256" key="8">
    <source>
        <dbReference type="ARBA" id="ARBA00022490"/>
    </source>
</evidence>
<organism evidence="22">
    <name type="scientific">Ulva partita</name>
    <dbReference type="NCBI Taxonomy" id="1605170"/>
    <lineage>
        <taxon>Eukaryota</taxon>
        <taxon>Viridiplantae</taxon>
        <taxon>Chlorophyta</taxon>
        <taxon>core chlorophytes</taxon>
        <taxon>Ulvophyceae</taxon>
        <taxon>OUU clade</taxon>
        <taxon>Ulvales</taxon>
        <taxon>Ulvaceae</taxon>
        <taxon>Ulva</taxon>
    </lineage>
</organism>
<dbReference type="GO" id="GO:0046872">
    <property type="term" value="F:metal ion binding"/>
    <property type="evidence" value="ECO:0007669"/>
    <property type="project" value="UniProtKB-KW"/>
</dbReference>
<comment type="function">
    <text evidence="17">Catalyzes the formation of S-adenosylmethionine from methionine and ATP.</text>
</comment>
<feature type="domain" description="S-adenosylmethionine synthetase N-terminal" evidence="19">
    <location>
        <begin position="1"/>
        <end position="52"/>
    </location>
</feature>
<dbReference type="Pfam" id="PF02773">
    <property type="entry name" value="S-AdoMet_synt_C"/>
    <property type="match status" value="1"/>
</dbReference>
<accession>A0A1C9ZW96</accession>
<proteinExistence type="evidence at transcript level"/>
<dbReference type="GO" id="GO:0005737">
    <property type="term" value="C:cytoplasm"/>
    <property type="evidence" value="ECO:0007669"/>
    <property type="project" value="UniProtKB-SubCell"/>
</dbReference>
<dbReference type="NCBIfam" id="TIGR01034">
    <property type="entry name" value="metK"/>
    <property type="match status" value="1"/>
</dbReference>
<dbReference type="FunFam" id="3.30.300.10:FF:000003">
    <property type="entry name" value="S-adenosylmethionine synthase"/>
    <property type="match status" value="1"/>
</dbReference>
<evidence type="ECO:0000313" key="22">
    <source>
        <dbReference type="EMBL" id="BAV58224.1"/>
    </source>
</evidence>
<protein>
    <recommendedName>
        <fullName evidence="7 17">S-adenosylmethionine synthase</fullName>
        <ecNumber evidence="6 17">2.5.1.6</ecNumber>
    </recommendedName>
</protein>
<feature type="domain" description="S-adenosylmethionine synthetase central" evidence="20">
    <location>
        <begin position="68"/>
        <end position="189"/>
    </location>
</feature>
<evidence type="ECO:0000256" key="7">
    <source>
        <dbReference type="ARBA" id="ARBA00020319"/>
    </source>
</evidence>
<dbReference type="InterPro" id="IPR022629">
    <property type="entry name" value="S-AdoMet_synt_central"/>
</dbReference>
<dbReference type="Gene3D" id="3.30.300.10">
    <property type="match status" value="3"/>
</dbReference>
<dbReference type="InterPro" id="IPR022636">
    <property type="entry name" value="S-AdoMet_synthetase_sfam"/>
</dbReference>
<dbReference type="InterPro" id="IPR002133">
    <property type="entry name" value="S-AdoMet_synthetase"/>
</dbReference>
<sequence>MVMVFGEITTKAKVDYEAVVRRVCKEVGFTSDDVGLDGDKCKVLVHIEEQSPEIGASVHGMNTKALEDIGAGDQGHMFGYATDETDELMPLTHVLATKIGYRLTEARKNGDCAWLRPDGKTQVTVEYVNDGGAMVPQRVHTILISTQHSPDVTNDFIAAELMEKVIKPVVPSKYLDDNTIFHLNPSGRFCIGGPHGDAGLTGRKIIIDTYGGWGAHGGGAFSGKDPTKVDRSGAYITRQAAKSIVAAGLARRALVQVSYSIGVPEPLSVFVDTYGTGSVPDKEILEKLKQAFDFRPGPMGRDLDLKRPRYQKTAAYGHFGRDDPDFTWEQVRKL</sequence>
<comment type="similarity">
    <text evidence="5 18">Belongs to the AdoMet synthase family.</text>
</comment>
<dbReference type="EMBL" id="LC088536">
    <property type="protein sequence ID" value="BAV58224.1"/>
    <property type="molecule type" value="mRNA"/>
</dbReference>
<keyword evidence="9 17" id="KW-0554">One-carbon metabolism</keyword>
<dbReference type="PROSITE" id="PS00377">
    <property type="entry name" value="ADOMET_SYNTHASE_2"/>
    <property type="match status" value="1"/>
</dbReference>
<dbReference type="PANTHER" id="PTHR11964">
    <property type="entry name" value="S-ADENOSYLMETHIONINE SYNTHETASE"/>
    <property type="match status" value="1"/>
</dbReference>
<evidence type="ECO:0000256" key="2">
    <source>
        <dbReference type="ARBA" id="ARBA00001946"/>
    </source>
</evidence>
<gene>
    <name evidence="22" type="primary">MET1m</name>
</gene>
<dbReference type="GO" id="GO:0005524">
    <property type="term" value="F:ATP binding"/>
    <property type="evidence" value="ECO:0007669"/>
    <property type="project" value="UniProtKB-KW"/>
</dbReference>
<evidence type="ECO:0000259" key="19">
    <source>
        <dbReference type="Pfam" id="PF00438"/>
    </source>
</evidence>
<evidence type="ECO:0000259" key="20">
    <source>
        <dbReference type="Pfam" id="PF02772"/>
    </source>
</evidence>
<comment type="subcellular location">
    <subcellularLocation>
        <location evidence="3">Cytoplasm</location>
    </subcellularLocation>
</comment>
<dbReference type="EMBL" id="LC088538">
    <property type="protein sequence ID" value="BAV58226.1"/>
    <property type="molecule type" value="mRNA"/>
</dbReference>
<evidence type="ECO:0000256" key="15">
    <source>
        <dbReference type="ARBA" id="ARBA00022958"/>
    </source>
</evidence>
<dbReference type="FunFam" id="3.30.300.10:FF:000011">
    <property type="entry name" value="S-adenosylmethionine synthase"/>
    <property type="match status" value="1"/>
</dbReference>
<evidence type="ECO:0000256" key="3">
    <source>
        <dbReference type="ARBA" id="ARBA00004496"/>
    </source>
</evidence>
<evidence type="ECO:0000256" key="1">
    <source>
        <dbReference type="ARBA" id="ARBA00001941"/>
    </source>
</evidence>
<dbReference type="GO" id="GO:0006556">
    <property type="term" value="P:S-adenosylmethionine biosynthetic process"/>
    <property type="evidence" value="ECO:0007669"/>
    <property type="project" value="UniProtKB-UniPathway"/>
</dbReference>
<evidence type="ECO:0000256" key="10">
    <source>
        <dbReference type="ARBA" id="ARBA00022679"/>
    </source>
</evidence>
<keyword evidence="10 17" id="KW-0808">Transferase</keyword>
<evidence type="ECO:0000259" key="21">
    <source>
        <dbReference type="Pfam" id="PF02773"/>
    </source>
</evidence>
<dbReference type="SUPFAM" id="SSF55973">
    <property type="entry name" value="S-adenosylmethionine synthetase"/>
    <property type="match status" value="3"/>
</dbReference>
<comment type="cofactor">
    <cofactor evidence="2">
        <name>Mg(2+)</name>
        <dbReference type="ChEBI" id="CHEBI:18420"/>
    </cofactor>
</comment>
<dbReference type="AlphaFoldDB" id="A0A1C9ZW96"/>
<dbReference type="GO" id="GO:0004478">
    <property type="term" value="F:methionine adenosyltransferase activity"/>
    <property type="evidence" value="ECO:0007669"/>
    <property type="project" value="UniProtKB-EC"/>
</dbReference>
<dbReference type="InterPro" id="IPR022631">
    <property type="entry name" value="ADOMET_SYNTHASE_CS"/>
</dbReference>
<evidence type="ECO:0000256" key="17">
    <source>
        <dbReference type="RuleBase" id="RU000541"/>
    </source>
</evidence>
<dbReference type="PROSITE" id="PS00376">
    <property type="entry name" value="ADOMET_SYNTHASE_1"/>
    <property type="match status" value="1"/>
</dbReference>
<dbReference type="InterPro" id="IPR022628">
    <property type="entry name" value="S-AdoMet_synt_N"/>
</dbReference>
<evidence type="ECO:0000256" key="4">
    <source>
        <dbReference type="ARBA" id="ARBA00005224"/>
    </source>
</evidence>
<dbReference type="FunFam" id="3.30.300.10:FF:000004">
    <property type="entry name" value="S-adenosylmethionine synthase"/>
    <property type="match status" value="1"/>
</dbReference>
<keyword evidence="16" id="KW-0170">Cobalt</keyword>
<dbReference type="InterPro" id="IPR022630">
    <property type="entry name" value="S-AdoMet_synt_C"/>
</dbReference>
<reference evidence="22" key="1">
    <citation type="submission" date="2015-10" db="EMBL/GenBank/DDBJ databases">
        <title>Evolution of the mating-type locus in an isomorphic haploid-diploid life cycle and isogamy.</title>
        <authorList>
            <person name="Yamazaki T."/>
            <person name="Suzuki R."/>
            <person name="Ichihara K."/>
            <person name="Toyoda A."/>
            <person name="Kuwano K."/>
            <person name="Kawano S."/>
        </authorList>
    </citation>
    <scope>NUCLEOTIDE SEQUENCE</scope>
    <source>
        <strain evidence="22">MGEC-2</strain>
    </source>
</reference>
<feature type="domain" description="S-adenosylmethionine synthetase C-terminal" evidence="21">
    <location>
        <begin position="191"/>
        <end position="330"/>
    </location>
</feature>
<dbReference type="Pfam" id="PF00438">
    <property type="entry name" value="S-AdoMet_synt_N"/>
    <property type="match status" value="1"/>
</dbReference>
<evidence type="ECO:0000256" key="18">
    <source>
        <dbReference type="RuleBase" id="RU004462"/>
    </source>
</evidence>
<dbReference type="EC" id="2.5.1.6" evidence="6 17"/>